<gene>
    <name evidence="4" type="ORF">E5676_scaffold546G001300</name>
    <name evidence="3" type="ORF">E6C27_scaffold385G001200</name>
</gene>
<sequence>MAKERSASSWKLETRKNTGFKFLYEIAHRQIFKKFYKRPFHVYHGGDFGTSNQEPKRMNLFQNAVGEDSPFAFLEPLIRKVVREETEGAISKFFPSSSSSSVSESETSTAGYSLQLLFESKLPDRIFTNNPLKAEGGRPLKIQLCHANSKTIVKSGPLSSAKVDIVVIYGLFSSDREDWTEEKFNANILSERDGKRPLLAGPQSIVLKNGVGLINDLSITDNSSWIPNKMFILGAKIQQKNSGEERVKPAISCPFSVKDSRGEGYTKHYPPSLQDEVWRLEKIRKDGKFHEQLSSHGILTVHDFLLLNETNQPELRRILERMSDKIWRKVLGHAKTCIMDDCTVPRCSLGWNEGLVRHLDKPIYLNRFDEQPTPILSLTYQEAGPSSISSTLGLQPLGPGITHSQENLQICAPNTYNSEDDGARPPIFQIYNNHINQTFPQQPDYTEEECSFLPQSPVYFTPAPSQHGYDLLPSSSYAAETGGCSIFPYPDLGANILNGAD</sequence>
<dbReference type="EMBL" id="SSTD01019467">
    <property type="protein sequence ID" value="TYJ96484.1"/>
    <property type="molecule type" value="Genomic_DNA"/>
</dbReference>
<dbReference type="Proteomes" id="UP000321947">
    <property type="component" value="Unassembled WGS sequence"/>
</dbReference>
<dbReference type="GO" id="GO:0080142">
    <property type="term" value="P:regulation of salicylic acid biosynthetic process"/>
    <property type="evidence" value="ECO:0007669"/>
    <property type="project" value="TreeGrafter"/>
</dbReference>
<name>A0A5D3BBZ5_CUCMM</name>
<dbReference type="Proteomes" id="UP000321393">
    <property type="component" value="Unassembled WGS sequence"/>
</dbReference>
<proteinExistence type="predicted"/>
<dbReference type="Pfam" id="PF07887">
    <property type="entry name" value="Calmodulin_bind"/>
    <property type="match status" value="1"/>
</dbReference>
<reference evidence="5 6" key="1">
    <citation type="submission" date="2019-08" db="EMBL/GenBank/DDBJ databases">
        <title>Draft genome sequences of two oriental melons (Cucumis melo L. var makuwa).</title>
        <authorList>
            <person name="Kwon S.-Y."/>
        </authorList>
    </citation>
    <scope>NUCLEOTIDE SEQUENCE [LARGE SCALE GENOMIC DNA]</scope>
    <source>
        <strain evidence="6">cv. Chang Bougi</strain>
        <strain evidence="5">cv. SW 3</strain>
        <tissue evidence="4">Leaf</tissue>
    </source>
</reference>
<dbReference type="PANTHER" id="PTHR31713">
    <property type="entry name" value="OS02G0177800 PROTEIN"/>
    <property type="match status" value="1"/>
</dbReference>
<dbReference type="GO" id="GO:0005634">
    <property type="term" value="C:nucleus"/>
    <property type="evidence" value="ECO:0007669"/>
    <property type="project" value="TreeGrafter"/>
</dbReference>
<dbReference type="AlphaFoldDB" id="A0A5D3BBZ5"/>
<dbReference type="STRING" id="1194695.A0A5D3BBZ5"/>
<dbReference type="PANTHER" id="PTHR31713:SF43">
    <property type="entry name" value="CALMODULIN-BINDING PROTEIN 60 G"/>
    <property type="match status" value="1"/>
</dbReference>
<dbReference type="Pfam" id="PF20451">
    <property type="entry name" value="Calmod_bind_M"/>
    <property type="match status" value="1"/>
</dbReference>
<dbReference type="GO" id="GO:0043565">
    <property type="term" value="F:sequence-specific DNA binding"/>
    <property type="evidence" value="ECO:0007669"/>
    <property type="project" value="TreeGrafter"/>
</dbReference>
<feature type="domain" description="Calmodulin binding protein-like N-terminal" evidence="1">
    <location>
        <begin position="114"/>
        <end position="259"/>
    </location>
</feature>
<evidence type="ECO:0000313" key="6">
    <source>
        <dbReference type="Proteomes" id="UP000321947"/>
    </source>
</evidence>
<accession>A0A5D3BBZ5</accession>
<evidence type="ECO:0000259" key="1">
    <source>
        <dbReference type="Pfam" id="PF07887"/>
    </source>
</evidence>
<organism evidence="4 6">
    <name type="scientific">Cucumis melo var. makuwa</name>
    <name type="common">Oriental melon</name>
    <dbReference type="NCBI Taxonomy" id="1194695"/>
    <lineage>
        <taxon>Eukaryota</taxon>
        <taxon>Viridiplantae</taxon>
        <taxon>Streptophyta</taxon>
        <taxon>Embryophyta</taxon>
        <taxon>Tracheophyta</taxon>
        <taxon>Spermatophyta</taxon>
        <taxon>Magnoliopsida</taxon>
        <taxon>eudicotyledons</taxon>
        <taxon>Gunneridae</taxon>
        <taxon>Pentapetalae</taxon>
        <taxon>rosids</taxon>
        <taxon>fabids</taxon>
        <taxon>Cucurbitales</taxon>
        <taxon>Cucurbitaceae</taxon>
        <taxon>Benincaseae</taxon>
        <taxon>Cucumis</taxon>
    </lineage>
</organism>
<dbReference type="GO" id="GO:0003700">
    <property type="term" value="F:DNA-binding transcription factor activity"/>
    <property type="evidence" value="ECO:0007669"/>
    <property type="project" value="TreeGrafter"/>
</dbReference>
<evidence type="ECO:0000313" key="3">
    <source>
        <dbReference type="EMBL" id="KAA0048052.1"/>
    </source>
</evidence>
<evidence type="ECO:0000313" key="4">
    <source>
        <dbReference type="EMBL" id="TYJ96484.1"/>
    </source>
</evidence>
<dbReference type="InterPro" id="IPR012416">
    <property type="entry name" value="CBP60"/>
</dbReference>
<comment type="caution">
    <text evidence="4">The sequence shown here is derived from an EMBL/GenBank/DDBJ whole genome shotgun (WGS) entry which is preliminary data.</text>
</comment>
<dbReference type="OrthoDB" id="748178at2759"/>
<dbReference type="InterPro" id="IPR046830">
    <property type="entry name" value="Calmod_bind_M"/>
</dbReference>
<dbReference type="GO" id="GO:0005516">
    <property type="term" value="F:calmodulin binding"/>
    <property type="evidence" value="ECO:0007669"/>
    <property type="project" value="InterPro"/>
</dbReference>
<protein>
    <submittedName>
        <fullName evidence="4">Protein SAR DEFICIENT 1-like isoform X1</fullName>
    </submittedName>
</protein>
<feature type="domain" description="Calmodulin binding protein central" evidence="2">
    <location>
        <begin position="273"/>
        <end position="337"/>
    </location>
</feature>
<evidence type="ECO:0000259" key="2">
    <source>
        <dbReference type="Pfam" id="PF20451"/>
    </source>
</evidence>
<evidence type="ECO:0000313" key="5">
    <source>
        <dbReference type="Proteomes" id="UP000321393"/>
    </source>
</evidence>
<dbReference type="EMBL" id="SSTE01013029">
    <property type="protein sequence ID" value="KAA0048052.1"/>
    <property type="molecule type" value="Genomic_DNA"/>
</dbReference>
<dbReference type="InterPro" id="IPR046831">
    <property type="entry name" value="Calmodulin_bind_N"/>
</dbReference>